<sequence length="53" mass="5845">MMAIITLIATILLPPLGVALKHGFGKTFLINLILTIILFLPGLIHGIYVNYLR</sequence>
<gene>
    <name evidence="7" type="ORF">GCM10010989_12970</name>
</gene>
<evidence type="ECO:0000256" key="4">
    <source>
        <dbReference type="ARBA" id="ARBA00022989"/>
    </source>
</evidence>
<protein>
    <recommendedName>
        <fullName evidence="9">YqaE/Pmp3 family membrane protein</fullName>
    </recommendedName>
</protein>
<evidence type="ECO:0008006" key="9">
    <source>
        <dbReference type="Google" id="ProtNLM"/>
    </source>
</evidence>
<dbReference type="AlphaFoldDB" id="A0A916YEG2"/>
<evidence type="ECO:0000313" key="7">
    <source>
        <dbReference type="EMBL" id="GGD40184.1"/>
    </source>
</evidence>
<dbReference type="Pfam" id="PF01679">
    <property type="entry name" value="Pmp3"/>
    <property type="match status" value="1"/>
</dbReference>
<feature type="transmembrane region" description="Helical" evidence="6">
    <location>
        <begin position="29"/>
        <end position="51"/>
    </location>
</feature>
<evidence type="ECO:0000256" key="1">
    <source>
        <dbReference type="ARBA" id="ARBA00004370"/>
    </source>
</evidence>
<keyword evidence="3 6" id="KW-0812">Transmembrane</keyword>
<proteinExistence type="inferred from homology"/>
<comment type="caution">
    <text evidence="7">The sequence shown here is derived from an EMBL/GenBank/DDBJ whole genome shotgun (WGS) entry which is preliminary data.</text>
</comment>
<keyword evidence="5 6" id="KW-0472">Membrane</keyword>
<name>A0A916YEG2_9SPHN</name>
<evidence type="ECO:0000256" key="6">
    <source>
        <dbReference type="SAM" id="Phobius"/>
    </source>
</evidence>
<comment type="similarity">
    <text evidence="2">Belongs to the UPF0057 (PMP3) family.</text>
</comment>
<evidence type="ECO:0000256" key="2">
    <source>
        <dbReference type="ARBA" id="ARBA00009530"/>
    </source>
</evidence>
<accession>A0A916YEG2</accession>
<dbReference type="GO" id="GO:0016020">
    <property type="term" value="C:membrane"/>
    <property type="evidence" value="ECO:0007669"/>
    <property type="project" value="UniProtKB-SubCell"/>
</dbReference>
<evidence type="ECO:0000256" key="3">
    <source>
        <dbReference type="ARBA" id="ARBA00022692"/>
    </source>
</evidence>
<reference evidence="7 8" key="1">
    <citation type="journal article" date="2014" name="Int. J. Syst. Evol. Microbiol.">
        <title>Complete genome sequence of Corynebacterium casei LMG S-19264T (=DSM 44701T), isolated from a smear-ripened cheese.</title>
        <authorList>
            <consortium name="US DOE Joint Genome Institute (JGI-PGF)"/>
            <person name="Walter F."/>
            <person name="Albersmeier A."/>
            <person name="Kalinowski J."/>
            <person name="Ruckert C."/>
        </authorList>
    </citation>
    <scope>NUCLEOTIDE SEQUENCE [LARGE SCALE GENOMIC DNA]</scope>
    <source>
        <strain evidence="7 8">CGMCC 1.15358</strain>
    </source>
</reference>
<dbReference type="Proteomes" id="UP000598997">
    <property type="component" value="Unassembled WGS sequence"/>
</dbReference>
<keyword evidence="4 6" id="KW-1133">Transmembrane helix</keyword>
<dbReference type="PANTHER" id="PTHR21659:SF42">
    <property type="entry name" value="UPF0057 MEMBRANE PROTEIN ZK632.10-RELATED"/>
    <property type="match status" value="1"/>
</dbReference>
<evidence type="ECO:0000313" key="8">
    <source>
        <dbReference type="Proteomes" id="UP000598997"/>
    </source>
</evidence>
<keyword evidence="8" id="KW-1185">Reference proteome</keyword>
<dbReference type="RefSeq" id="WP_342341728.1">
    <property type="nucleotide sequence ID" value="NZ_BMIO01000003.1"/>
</dbReference>
<evidence type="ECO:0000256" key="5">
    <source>
        <dbReference type="ARBA" id="ARBA00023136"/>
    </source>
</evidence>
<dbReference type="EMBL" id="BMIO01000003">
    <property type="protein sequence ID" value="GGD40184.1"/>
    <property type="molecule type" value="Genomic_DNA"/>
</dbReference>
<dbReference type="PANTHER" id="PTHR21659">
    <property type="entry name" value="HYDROPHOBIC PROTEIN RCI2 LOW TEMPERATURE AND SALT RESPONSIVE PROTEIN LTI6 -RELATED"/>
    <property type="match status" value="1"/>
</dbReference>
<comment type="subcellular location">
    <subcellularLocation>
        <location evidence="1">Membrane</location>
    </subcellularLocation>
</comment>
<dbReference type="InterPro" id="IPR000612">
    <property type="entry name" value="PMP3"/>
</dbReference>
<dbReference type="PROSITE" id="PS01309">
    <property type="entry name" value="UPF0057"/>
    <property type="match status" value="1"/>
</dbReference>
<organism evidence="7 8">
    <name type="scientific">Croceicoccus pelagius</name>
    <dbReference type="NCBI Taxonomy" id="1703341"/>
    <lineage>
        <taxon>Bacteria</taxon>
        <taxon>Pseudomonadati</taxon>
        <taxon>Pseudomonadota</taxon>
        <taxon>Alphaproteobacteria</taxon>
        <taxon>Sphingomonadales</taxon>
        <taxon>Erythrobacteraceae</taxon>
        <taxon>Croceicoccus</taxon>
    </lineage>
</organism>